<evidence type="ECO:0000313" key="14">
    <source>
        <dbReference type="Proteomes" id="UP001152523"/>
    </source>
</evidence>
<reference evidence="13" key="1">
    <citation type="submission" date="2022-07" db="EMBL/GenBank/DDBJ databases">
        <authorList>
            <person name="Macas J."/>
            <person name="Novak P."/>
            <person name="Neumann P."/>
        </authorList>
    </citation>
    <scope>NUCLEOTIDE SEQUENCE</scope>
</reference>
<evidence type="ECO:0000256" key="5">
    <source>
        <dbReference type="ARBA" id="ARBA00023155"/>
    </source>
</evidence>
<proteinExistence type="inferred from homology"/>
<dbReference type="GO" id="GO:0005634">
    <property type="term" value="C:nucleus"/>
    <property type="evidence" value="ECO:0007669"/>
    <property type="project" value="UniProtKB-SubCell"/>
</dbReference>
<keyword evidence="5 9" id="KW-0371">Homeobox</keyword>
<evidence type="ECO:0000256" key="4">
    <source>
        <dbReference type="ARBA" id="ARBA00023125"/>
    </source>
</evidence>
<dbReference type="GO" id="GO:0003677">
    <property type="term" value="F:DNA binding"/>
    <property type="evidence" value="ECO:0007669"/>
    <property type="project" value="UniProtKB-UniRule"/>
</dbReference>
<dbReference type="AlphaFoldDB" id="A0AAV0DLZ1"/>
<feature type="DNA-binding region" description="Homeobox" evidence="9">
    <location>
        <begin position="22"/>
        <end position="86"/>
    </location>
</feature>
<dbReference type="Pfam" id="PF00046">
    <property type="entry name" value="Homeodomain"/>
    <property type="match status" value="1"/>
</dbReference>
<feature type="region of interest" description="Disordered" evidence="11">
    <location>
        <begin position="1"/>
        <end position="28"/>
    </location>
</feature>
<evidence type="ECO:0000256" key="11">
    <source>
        <dbReference type="SAM" id="MobiDB-lite"/>
    </source>
</evidence>
<dbReference type="InterPro" id="IPR001356">
    <property type="entry name" value="HD"/>
</dbReference>
<accession>A0AAV0DLZ1</accession>
<comment type="similarity">
    <text evidence="8">Belongs to the WUS homeobox family.</text>
</comment>
<dbReference type="CDD" id="cd00086">
    <property type="entry name" value="homeodomain"/>
    <property type="match status" value="1"/>
</dbReference>
<evidence type="ECO:0000256" key="6">
    <source>
        <dbReference type="ARBA" id="ARBA00023163"/>
    </source>
</evidence>
<keyword evidence="3" id="KW-0805">Transcription regulation</keyword>
<sequence length="242" mass="27536">MEEENTTTVASPDGKPASKGGQNGLRWNPTKEQINLLERFYNEGIRTPTAEQIQEITGMLRAFGHIEGKNVFYWFQNHKARQRQKLKHQHNLAPLFIPSTNYQLHYPLYPFPPPSPNVTYPPYYMPPPPQGGVGIYPKNTELFIPSWQTMGYNRKLPSMGMIGCGDEDVERKRGNAKPCRPETLNLFPLCPTGVLHEECNRKNVDAGFNTATPSWSGDDDNDNERFTFFDFFCGNGCYGSHD</sequence>
<evidence type="ECO:0000256" key="3">
    <source>
        <dbReference type="ARBA" id="ARBA00023015"/>
    </source>
</evidence>
<gene>
    <name evidence="13" type="ORF">CEPIT_LOCUS16677</name>
</gene>
<keyword evidence="4 9" id="KW-0238">DNA-binding</keyword>
<keyword evidence="6" id="KW-0804">Transcription</keyword>
<feature type="domain" description="Homeobox" evidence="12">
    <location>
        <begin position="20"/>
        <end position="85"/>
    </location>
</feature>
<dbReference type="InterPro" id="IPR044555">
    <property type="entry name" value="WUSCHEL-like"/>
</dbReference>
<keyword evidence="2" id="KW-0217">Developmental protein</keyword>
<evidence type="ECO:0000259" key="12">
    <source>
        <dbReference type="PROSITE" id="PS50071"/>
    </source>
</evidence>
<dbReference type="PANTHER" id="PTHR45940">
    <property type="entry name" value="WUSCHEL-RELATED HOMEOBOX 1-RELATED"/>
    <property type="match status" value="1"/>
</dbReference>
<dbReference type="PROSITE" id="PS50071">
    <property type="entry name" value="HOMEOBOX_2"/>
    <property type="match status" value="1"/>
</dbReference>
<keyword evidence="14" id="KW-1185">Reference proteome</keyword>
<evidence type="ECO:0000256" key="8">
    <source>
        <dbReference type="ARBA" id="ARBA00024040"/>
    </source>
</evidence>
<evidence type="ECO:0000256" key="9">
    <source>
        <dbReference type="PROSITE-ProRule" id="PRU00108"/>
    </source>
</evidence>
<dbReference type="Gene3D" id="1.10.10.60">
    <property type="entry name" value="Homeodomain-like"/>
    <property type="match status" value="1"/>
</dbReference>
<dbReference type="InterPro" id="IPR009057">
    <property type="entry name" value="Homeodomain-like_sf"/>
</dbReference>
<dbReference type="GO" id="GO:0003700">
    <property type="term" value="F:DNA-binding transcription factor activity"/>
    <property type="evidence" value="ECO:0007669"/>
    <property type="project" value="InterPro"/>
</dbReference>
<protein>
    <recommendedName>
        <fullName evidence="12">Homeobox domain-containing protein</fullName>
    </recommendedName>
</protein>
<dbReference type="Proteomes" id="UP001152523">
    <property type="component" value="Unassembled WGS sequence"/>
</dbReference>
<evidence type="ECO:0000256" key="2">
    <source>
        <dbReference type="ARBA" id="ARBA00022473"/>
    </source>
</evidence>
<dbReference type="SUPFAM" id="SSF46689">
    <property type="entry name" value="Homeodomain-like"/>
    <property type="match status" value="1"/>
</dbReference>
<evidence type="ECO:0000256" key="7">
    <source>
        <dbReference type="ARBA" id="ARBA00023242"/>
    </source>
</evidence>
<comment type="caution">
    <text evidence="13">The sequence shown here is derived from an EMBL/GenBank/DDBJ whole genome shotgun (WGS) entry which is preliminary data.</text>
</comment>
<evidence type="ECO:0000256" key="1">
    <source>
        <dbReference type="ARBA" id="ARBA00004123"/>
    </source>
</evidence>
<keyword evidence="7 9" id="KW-0539">Nucleus</keyword>
<evidence type="ECO:0000313" key="13">
    <source>
        <dbReference type="EMBL" id="CAH9104144.1"/>
    </source>
</evidence>
<comment type="subcellular location">
    <subcellularLocation>
        <location evidence="1 9 10">Nucleus</location>
    </subcellularLocation>
</comment>
<dbReference type="GO" id="GO:0099402">
    <property type="term" value="P:plant organ development"/>
    <property type="evidence" value="ECO:0007669"/>
    <property type="project" value="InterPro"/>
</dbReference>
<feature type="compositionally biased region" description="Polar residues" evidence="11">
    <location>
        <begin position="1"/>
        <end position="10"/>
    </location>
</feature>
<dbReference type="EMBL" id="CAMAPF010000124">
    <property type="protein sequence ID" value="CAH9104144.1"/>
    <property type="molecule type" value="Genomic_DNA"/>
</dbReference>
<organism evidence="13 14">
    <name type="scientific">Cuscuta epithymum</name>
    <dbReference type="NCBI Taxonomy" id="186058"/>
    <lineage>
        <taxon>Eukaryota</taxon>
        <taxon>Viridiplantae</taxon>
        <taxon>Streptophyta</taxon>
        <taxon>Embryophyta</taxon>
        <taxon>Tracheophyta</taxon>
        <taxon>Spermatophyta</taxon>
        <taxon>Magnoliopsida</taxon>
        <taxon>eudicotyledons</taxon>
        <taxon>Gunneridae</taxon>
        <taxon>Pentapetalae</taxon>
        <taxon>asterids</taxon>
        <taxon>lamiids</taxon>
        <taxon>Solanales</taxon>
        <taxon>Convolvulaceae</taxon>
        <taxon>Cuscuteae</taxon>
        <taxon>Cuscuta</taxon>
        <taxon>Cuscuta subgen. Cuscuta</taxon>
    </lineage>
</organism>
<dbReference type="SMART" id="SM00389">
    <property type="entry name" value="HOX"/>
    <property type="match status" value="1"/>
</dbReference>
<name>A0AAV0DLZ1_9ASTE</name>
<evidence type="ECO:0000256" key="10">
    <source>
        <dbReference type="RuleBase" id="RU000682"/>
    </source>
</evidence>
<dbReference type="PANTHER" id="PTHR45940:SF6">
    <property type="entry name" value="WUSCHEL-RELATED HOMEOBOX 2"/>
    <property type="match status" value="1"/>
</dbReference>